<dbReference type="PANTHER" id="PTHR18896">
    <property type="entry name" value="PHOSPHOLIPASE D"/>
    <property type="match status" value="1"/>
</dbReference>
<dbReference type="EMBL" id="BARU01028884">
    <property type="protein sequence ID" value="GAH75250.1"/>
    <property type="molecule type" value="Genomic_DNA"/>
</dbReference>
<proteinExistence type="predicted"/>
<dbReference type="PANTHER" id="PTHR18896:SF76">
    <property type="entry name" value="PHOSPHOLIPASE"/>
    <property type="match status" value="1"/>
</dbReference>
<dbReference type="SMART" id="SM00155">
    <property type="entry name" value="PLDc"/>
    <property type="match status" value="1"/>
</dbReference>
<gene>
    <name evidence="7" type="ORF">S03H2_46051</name>
</gene>
<evidence type="ECO:0000256" key="2">
    <source>
        <dbReference type="ARBA" id="ARBA00022737"/>
    </source>
</evidence>
<dbReference type="GO" id="GO:0004630">
    <property type="term" value="F:phospholipase D activity"/>
    <property type="evidence" value="ECO:0007669"/>
    <property type="project" value="UniProtKB-EC"/>
</dbReference>
<evidence type="ECO:0000256" key="5">
    <source>
        <dbReference type="SAM" id="MobiDB-lite"/>
    </source>
</evidence>
<dbReference type="InterPro" id="IPR015679">
    <property type="entry name" value="PLipase_D_fam"/>
</dbReference>
<dbReference type="GO" id="GO:0009395">
    <property type="term" value="P:phospholipid catabolic process"/>
    <property type="evidence" value="ECO:0007669"/>
    <property type="project" value="TreeGrafter"/>
</dbReference>
<dbReference type="PROSITE" id="PS50035">
    <property type="entry name" value="PLD"/>
    <property type="match status" value="1"/>
</dbReference>
<reference evidence="7" key="1">
    <citation type="journal article" date="2014" name="Front. Microbiol.">
        <title>High frequency of phylogenetically diverse reductive dehalogenase-homologous genes in deep subseafloor sedimentary metagenomes.</title>
        <authorList>
            <person name="Kawai M."/>
            <person name="Futagami T."/>
            <person name="Toyoda A."/>
            <person name="Takaki Y."/>
            <person name="Nishi S."/>
            <person name="Hori S."/>
            <person name="Arai W."/>
            <person name="Tsubouchi T."/>
            <person name="Morono Y."/>
            <person name="Uchiyama I."/>
            <person name="Ito T."/>
            <person name="Fujiyama A."/>
            <person name="Inagaki F."/>
            <person name="Takami H."/>
        </authorList>
    </citation>
    <scope>NUCLEOTIDE SEQUENCE</scope>
    <source>
        <strain evidence="7">Expedition CK06-06</strain>
    </source>
</reference>
<feature type="region of interest" description="Disordered" evidence="5">
    <location>
        <begin position="28"/>
        <end position="55"/>
    </location>
</feature>
<dbReference type="Gene3D" id="3.30.870.10">
    <property type="entry name" value="Endonuclease Chain A"/>
    <property type="match status" value="1"/>
</dbReference>
<comment type="catalytic activity">
    <reaction evidence="1">
        <text>a 1,2-diacyl-sn-glycero-3-phosphocholine + H2O = a 1,2-diacyl-sn-glycero-3-phosphate + choline + H(+)</text>
        <dbReference type="Rhea" id="RHEA:14445"/>
        <dbReference type="ChEBI" id="CHEBI:15354"/>
        <dbReference type="ChEBI" id="CHEBI:15377"/>
        <dbReference type="ChEBI" id="CHEBI:15378"/>
        <dbReference type="ChEBI" id="CHEBI:57643"/>
        <dbReference type="ChEBI" id="CHEBI:58608"/>
        <dbReference type="EC" id="3.1.4.4"/>
    </reaction>
</comment>
<evidence type="ECO:0000259" key="6">
    <source>
        <dbReference type="PROSITE" id="PS50035"/>
    </source>
</evidence>
<dbReference type="InterPro" id="IPR001736">
    <property type="entry name" value="PLipase_D/transphosphatidylase"/>
</dbReference>
<dbReference type="SUPFAM" id="SSF56024">
    <property type="entry name" value="Phospholipase D/nuclease"/>
    <property type="match status" value="1"/>
</dbReference>
<keyword evidence="2" id="KW-0677">Repeat</keyword>
<evidence type="ECO:0000256" key="4">
    <source>
        <dbReference type="ARBA" id="ARBA00023098"/>
    </source>
</evidence>
<evidence type="ECO:0000256" key="1">
    <source>
        <dbReference type="ARBA" id="ARBA00000798"/>
    </source>
</evidence>
<feature type="non-terminal residue" evidence="7">
    <location>
        <position position="267"/>
    </location>
</feature>
<evidence type="ECO:0000313" key="7">
    <source>
        <dbReference type="EMBL" id="GAH75250.1"/>
    </source>
</evidence>
<feature type="non-terminal residue" evidence="7">
    <location>
        <position position="1"/>
    </location>
</feature>
<feature type="domain" description="PLD phosphodiesterase" evidence="6">
    <location>
        <begin position="175"/>
        <end position="202"/>
    </location>
</feature>
<keyword evidence="4" id="KW-0443">Lipid metabolism</keyword>
<dbReference type="AlphaFoldDB" id="X1J157"/>
<organism evidence="7">
    <name type="scientific">marine sediment metagenome</name>
    <dbReference type="NCBI Taxonomy" id="412755"/>
    <lineage>
        <taxon>unclassified sequences</taxon>
        <taxon>metagenomes</taxon>
        <taxon>ecological metagenomes</taxon>
    </lineage>
</organism>
<protein>
    <recommendedName>
        <fullName evidence="6">PLD phosphodiesterase domain-containing protein</fullName>
    </recommendedName>
</protein>
<dbReference type="InterPro" id="IPR025202">
    <property type="entry name" value="PLD-like_dom"/>
</dbReference>
<comment type="caution">
    <text evidence="7">The sequence shown here is derived from an EMBL/GenBank/DDBJ whole genome shotgun (WGS) entry which is preliminary data.</text>
</comment>
<dbReference type="Pfam" id="PF13091">
    <property type="entry name" value="PLDc_2"/>
    <property type="match status" value="1"/>
</dbReference>
<evidence type="ECO:0000256" key="3">
    <source>
        <dbReference type="ARBA" id="ARBA00022801"/>
    </source>
</evidence>
<keyword evidence="3" id="KW-0378">Hydrolase</keyword>
<dbReference type="CDD" id="cd09105">
    <property type="entry name" value="PLDc_vPLD1_2_like_2"/>
    <property type="match status" value="1"/>
</dbReference>
<name>X1J157_9ZZZZ</name>
<sequence length="267" mass="31439">FCEIRGPAVRDVIHNFVQRWNKATERKKKYGSFPQDTKPGDLTYPPEEPTQESKGDIEIQVTRTIPRDVYPSIGDGEYSIRESYLNAINNAQKYVYLENQYFFDKVSHYSIIRALVYAAYRGVKIFIILPGNPDFTKLFSREFLKEVKNHPNIYVYTLATSYQDNKKGRAIYSYNDIYVHAKLFIVDDQWYSIGSANISYQSLRTDSEMNVAVWDCNGAKKLRQDLWKEHLEYSDNSKIQYNQEVIIGNSIEDAFEQWWFFARANRY</sequence>
<accession>X1J157</accession>